<dbReference type="AlphaFoldDB" id="A0A4P7NDI6"/>
<feature type="region of interest" description="Disordered" evidence="1">
    <location>
        <begin position="138"/>
        <end position="165"/>
    </location>
</feature>
<protein>
    <submittedName>
        <fullName evidence="2">Uncharacterized protein</fullName>
    </submittedName>
</protein>
<feature type="region of interest" description="Disordered" evidence="1">
    <location>
        <begin position="24"/>
        <end position="48"/>
    </location>
</feature>
<evidence type="ECO:0000313" key="2">
    <source>
        <dbReference type="EMBL" id="QBZ59170.1"/>
    </source>
</evidence>
<dbReference type="Proteomes" id="UP000294847">
    <property type="component" value="Chromosome 3"/>
</dbReference>
<proteinExistence type="predicted"/>
<sequence>MSTAIPVPSSPSFGPCQSLVFNPLPLGHYQPHDQRHKQHQSSAESMHHQQKIAARPALQHQCAYWDKTQKTITAHPEAPLCGQHCSSGIAESCTQKENKASSGGKRAQELVPPPRLEIRGKDVDDKALISPLMLSESPRRATAAGGIAGGGRGPEGEGSNGCYRV</sequence>
<gene>
    <name evidence="2" type="ORF">PoMZ_04130</name>
</gene>
<dbReference type="EMBL" id="CP034206">
    <property type="protein sequence ID" value="QBZ59170.1"/>
    <property type="molecule type" value="Genomic_DNA"/>
</dbReference>
<reference evidence="2 3" key="1">
    <citation type="journal article" date="2019" name="Mol. Biol. Evol.">
        <title>Blast fungal genomes show frequent chromosomal changes, gene gains and losses, and effector gene turnover.</title>
        <authorList>
            <person name="Gomez Luciano L.B."/>
            <person name="Jason Tsai I."/>
            <person name="Chuma I."/>
            <person name="Tosa Y."/>
            <person name="Chen Y.H."/>
            <person name="Li J.Y."/>
            <person name="Li M.Y."/>
            <person name="Jade Lu M.Y."/>
            <person name="Nakayashiki H."/>
            <person name="Li W.H."/>
        </authorList>
    </citation>
    <scope>NUCLEOTIDE SEQUENCE [LARGE SCALE GENOMIC DNA]</scope>
    <source>
        <strain evidence="2">MZ5-1-6</strain>
    </source>
</reference>
<name>A0A4P7NDI6_PYROR</name>
<evidence type="ECO:0000256" key="1">
    <source>
        <dbReference type="SAM" id="MobiDB-lite"/>
    </source>
</evidence>
<accession>A0A4P7NDI6</accession>
<evidence type="ECO:0000313" key="3">
    <source>
        <dbReference type="Proteomes" id="UP000294847"/>
    </source>
</evidence>
<organism evidence="2 3">
    <name type="scientific">Pyricularia oryzae</name>
    <name type="common">Rice blast fungus</name>
    <name type="synonym">Magnaporthe oryzae</name>
    <dbReference type="NCBI Taxonomy" id="318829"/>
    <lineage>
        <taxon>Eukaryota</taxon>
        <taxon>Fungi</taxon>
        <taxon>Dikarya</taxon>
        <taxon>Ascomycota</taxon>
        <taxon>Pezizomycotina</taxon>
        <taxon>Sordariomycetes</taxon>
        <taxon>Sordariomycetidae</taxon>
        <taxon>Magnaporthales</taxon>
        <taxon>Pyriculariaceae</taxon>
        <taxon>Pyricularia</taxon>
    </lineage>
</organism>
<feature type="compositionally biased region" description="Gly residues" evidence="1">
    <location>
        <begin position="146"/>
        <end position="159"/>
    </location>
</feature>